<keyword evidence="7" id="KW-0547">Nucleotide-binding</keyword>
<dbReference type="CDD" id="cd06225">
    <property type="entry name" value="HAMP"/>
    <property type="match status" value="1"/>
</dbReference>
<gene>
    <name evidence="15" type="ORF">GZH47_21830</name>
</gene>
<keyword evidence="10" id="KW-0902">Two-component regulatory system</keyword>
<feature type="domain" description="Histidine kinase" evidence="13">
    <location>
        <begin position="468"/>
        <end position="574"/>
    </location>
</feature>
<dbReference type="GO" id="GO:0005886">
    <property type="term" value="C:plasma membrane"/>
    <property type="evidence" value="ECO:0007669"/>
    <property type="project" value="UniProtKB-SubCell"/>
</dbReference>
<dbReference type="InterPro" id="IPR005467">
    <property type="entry name" value="His_kinase_dom"/>
</dbReference>
<dbReference type="PANTHER" id="PTHR34220:SF7">
    <property type="entry name" value="SENSOR HISTIDINE KINASE YPDA"/>
    <property type="match status" value="1"/>
</dbReference>
<dbReference type="PROSITE" id="PS50885">
    <property type="entry name" value="HAMP"/>
    <property type="match status" value="1"/>
</dbReference>
<evidence type="ECO:0000313" key="16">
    <source>
        <dbReference type="Proteomes" id="UP000479114"/>
    </source>
</evidence>
<dbReference type="EMBL" id="CP048286">
    <property type="protein sequence ID" value="QHW33161.1"/>
    <property type="molecule type" value="Genomic_DNA"/>
</dbReference>
<keyword evidence="5" id="KW-0597">Phosphoprotein</keyword>
<evidence type="ECO:0000256" key="7">
    <source>
        <dbReference type="ARBA" id="ARBA00022741"/>
    </source>
</evidence>
<keyword evidence="9" id="KW-0067">ATP-binding</keyword>
<evidence type="ECO:0000256" key="3">
    <source>
        <dbReference type="ARBA" id="ARBA00012438"/>
    </source>
</evidence>
<dbReference type="Pfam" id="PF02518">
    <property type="entry name" value="HATPase_c"/>
    <property type="match status" value="1"/>
</dbReference>
<dbReference type="Gene3D" id="3.30.565.10">
    <property type="entry name" value="Histidine kinase-like ATPase, C-terminal domain"/>
    <property type="match status" value="1"/>
</dbReference>
<name>A0A6C0P499_9BACL</name>
<evidence type="ECO:0000313" key="15">
    <source>
        <dbReference type="EMBL" id="QHW33161.1"/>
    </source>
</evidence>
<protein>
    <recommendedName>
        <fullName evidence="3">histidine kinase</fullName>
        <ecNumber evidence="3">2.7.13.3</ecNumber>
    </recommendedName>
</protein>
<dbReference type="SUPFAM" id="SSF55874">
    <property type="entry name" value="ATPase domain of HSP90 chaperone/DNA topoisomerase II/histidine kinase"/>
    <property type="match status" value="1"/>
</dbReference>
<dbReference type="PANTHER" id="PTHR34220">
    <property type="entry name" value="SENSOR HISTIDINE KINASE YPDA"/>
    <property type="match status" value="1"/>
</dbReference>
<comment type="catalytic activity">
    <reaction evidence="1">
        <text>ATP + protein L-histidine = ADP + protein N-phospho-L-histidine.</text>
        <dbReference type="EC" id="2.7.13.3"/>
    </reaction>
</comment>
<dbReference type="PROSITE" id="PS50109">
    <property type="entry name" value="HIS_KIN"/>
    <property type="match status" value="1"/>
</dbReference>
<dbReference type="Proteomes" id="UP000479114">
    <property type="component" value="Chromosome"/>
</dbReference>
<organism evidence="15 16">
    <name type="scientific">Paenibacillus rhizovicinus</name>
    <dbReference type="NCBI Taxonomy" id="2704463"/>
    <lineage>
        <taxon>Bacteria</taxon>
        <taxon>Bacillati</taxon>
        <taxon>Bacillota</taxon>
        <taxon>Bacilli</taxon>
        <taxon>Bacillales</taxon>
        <taxon>Paenibacillaceae</taxon>
        <taxon>Paenibacillus</taxon>
    </lineage>
</organism>
<evidence type="ECO:0000256" key="2">
    <source>
        <dbReference type="ARBA" id="ARBA00004651"/>
    </source>
</evidence>
<dbReference type="InterPro" id="IPR050640">
    <property type="entry name" value="Bact_2-comp_sensor_kinase"/>
</dbReference>
<keyword evidence="12" id="KW-0812">Transmembrane</keyword>
<evidence type="ECO:0000256" key="5">
    <source>
        <dbReference type="ARBA" id="ARBA00022553"/>
    </source>
</evidence>
<dbReference type="GO" id="GO:0005524">
    <property type="term" value="F:ATP binding"/>
    <property type="evidence" value="ECO:0007669"/>
    <property type="project" value="UniProtKB-KW"/>
</dbReference>
<reference evidence="15 16" key="1">
    <citation type="submission" date="2020-02" db="EMBL/GenBank/DDBJ databases">
        <title>Paenibacillus sp. nov., isolated from rhizosphere soil of tomato.</title>
        <authorList>
            <person name="Weon H.-Y."/>
            <person name="Lee S.A."/>
        </authorList>
    </citation>
    <scope>NUCLEOTIDE SEQUENCE [LARGE SCALE GENOMIC DNA]</scope>
    <source>
        <strain evidence="15 16">14171R-81</strain>
    </source>
</reference>
<keyword evidence="11 12" id="KW-0472">Membrane</keyword>
<dbReference type="Pfam" id="PF06580">
    <property type="entry name" value="His_kinase"/>
    <property type="match status" value="1"/>
</dbReference>
<feature type="domain" description="HAMP" evidence="14">
    <location>
        <begin position="309"/>
        <end position="361"/>
    </location>
</feature>
<dbReference type="InterPro" id="IPR010559">
    <property type="entry name" value="Sig_transdc_His_kin_internal"/>
</dbReference>
<evidence type="ECO:0000256" key="1">
    <source>
        <dbReference type="ARBA" id="ARBA00000085"/>
    </source>
</evidence>
<evidence type="ECO:0000256" key="6">
    <source>
        <dbReference type="ARBA" id="ARBA00022679"/>
    </source>
</evidence>
<evidence type="ECO:0000256" key="11">
    <source>
        <dbReference type="ARBA" id="ARBA00023136"/>
    </source>
</evidence>
<keyword evidence="16" id="KW-1185">Reference proteome</keyword>
<keyword evidence="6" id="KW-0808">Transferase</keyword>
<dbReference type="AlphaFoldDB" id="A0A6C0P499"/>
<evidence type="ECO:0000256" key="10">
    <source>
        <dbReference type="ARBA" id="ARBA00023012"/>
    </source>
</evidence>
<evidence type="ECO:0000259" key="14">
    <source>
        <dbReference type="PROSITE" id="PS50885"/>
    </source>
</evidence>
<dbReference type="GO" id="GO:0000155">
    <property type="term" value="F:phosphorelay sensor kinase activity"/>
    <property type="evidence" value="ECO:0007669"/>
    <property type="project" value="InterPro"/>
</dbReference>
<proteinExistence type="predicted"/>
<dbReference type="KEGG" id="prz:GZH47_21830"/>
<evidence type="ECO:0000256" key="9">
    <source>
        <dbReference type="ARBA" id="ARBA00022840"/>
    </source>
</evidence>
<evidence type="ECO:0000256" key="4">
    <source>
        <dbReference type="ARBA" id="ARBA00022475"/>
    </source>
</evidence>
<evidence type="ECO:0000256" key="12">
    <source>
        <dbReference type="SAM" id="Phobius"/>
    </source>
</evidence>
<keyword evidence="4" id="KW-1003">Cell membrane</keyword>
<evidence type="ECO:0000259" key="13">
    <source>
        <dbReference type="PROSITE" id="PS50109"/>
    </source>
</evidence>
<dbReference type="InterPro" id="IPR036890">
    <property type="entry name" value="HATPase_C_sf"/>
</dbReference>
<dbReference type="Gene3D" id="6.10.340.10">
    <property type="match status" value="1"/>
</dbReference>
<dbReference type="SUPFAM" id="SSF158472">
    <property type="entry name" value="HAMP domain-like"/>
    <property type="match status" value="1"/>
</dbReference>
<dbReference type="EC" id="2.7.13.3" evidence="3"/>
<evidence type="ECO:0000256" key="8">
    <source>
        <dbReference type="ARBA" id="ARBA00022777"/>
    </source>
</evidence>
<keyword evidence="8" id="KW-0418">Kinase</keyword>
<sequence>MLRLVLIIMISLPIALISATILQVYKHDLISQTTDRTMQTLRAVTYSEEQEINKTVNFTALIGMDRDVLGTATKVRQGDEGSRHDYQDELAKILDNYGASMSGHLQSVTFFYKQGGTYSYLKDLQKDPDSLRHTQWYRTVLSDQDHVHFIGNQTDVLYGDTDETRIAAAIAPSYMQMMHNVEMIYIVFSKDAFEKILWQDLYRGAFSFRIANKDGQVLATSYNAKSISTVDPKLRDRISLSKEGHFEQQLNGTSTLVAYSTVGTADWKVIYQIPFAELTVRYDQIFRYVLWGTMGVVVLISVISLLLVYGITKPLHLLVLKMSRVMDGKLNTKIEASGFEETVILGRTFNHMMEQILHLIKQKEDQEREKSKAEFAALQSQINPHFLINTLNSIKLMAVISKVDNIRNMTQSLMRLVSSSFNRGGSETKLGEEVENLKHYLYIMQTRYGNAVEVEWDVEEAANALYILKLLLQPILENCILHGLAAQNVIGKISIRIRIQEGVLRIEIADNGVGMTKEGLERILTGDRNGAFSGMGIANVHRRIQLHYGEEYGIRMEQNEPSGLSVMLAIPAIYHIVEDGTDELNGPAQS</sequence>
<comment type="subcellular location">
    <subcellularLocation>
        <location evidence="2">Cell membrane</location>
        <topology evidence="2">Multi-pass membrane protein</topology>
    </subcellularLocation>
</comment>
<accession>A0A6C0P499</accession>
<dbReference type="SMART" id="SM00387">
    <property type="entry name" value="HATPase_c"/>
    <property type="match status" value="1"/>
</dbReference>
<dbReference type="InterPro" id="IPR003594">
    <property type="entry name" value="HATPase_dom"/>
</dbReference>
<feature type="transmembrane region" description="Helical" evidence="12">
    <location>
        <begin position="288"/>
        <end position="312"/>
    </location>
</feature>
<dbReference type="RefSeq" id="WP_162643138.1">
    <property type="nucleotide sequence ID" value="NZ_CP048286.1"/>
</dbReference>
<dbReference type="InterPro" id="IPR003660">
    <property type="entry name" value="HAMP_dom"/>
</dbReference>
<keyword evidence="12" id="KW-1133">Transmembrane helix</keyword>